<feature type="compositionally biased region" description="Low complexity" evidence="1">
    <location>
        <begin position="130"/>
        <end position="145"/>
    </location>
</feature>
<dbReference type="OrthoDB" id="2150664at2759"/>
<proteinExistence type="predicted"/>
<keyword evidence="2" id="KW-0732">Signal</keyword>
<accession>A0A1Y2FAT4</accession>
<protein>
    <recommendedName>
        <fullName evidence="5">C-type lectin domain-containing protein</fullName>
    </recommendedName>
</protein>
<dbReference type="AlphaFoldDB" id="A0A1Y2FAT4"/>
<gene>
    <name evidence="3" type="ORF">LY90DRAFT_664436</name>
</gene>
<keyword evidence="4" id="KW-1185">Reference proteome</keyword>
<dbReference type="EMBL" id="MCOG01000012">
    <property type="protein sequence ID" value="ORY80564.1"/>
    <property type="molecule type" value="Genomic_DNA"/>
</dbReference>
<evidence type="ECO:0000313" key="3">
    <source>
        <dbReference type="EMBL" id="ORY80564.1"/>
    </source>
</evidence>
<feature type="chain" id="PRO_5012350123" description="C-type lectin domain-containing protein" evidence="2">
    <location>
        <begin position="20"/>
        <end position="168"/>
    </location>
</feature>
<feature type="region of interest" description="Disordered" evidence="1">
    <location>
        <begin position="125"/>
        <end position="158"/>
    </location>
</feature>
<dbReference type="Proteomes" id="UP000193920">
    <property type="component" value="Unassembled WGS sequence"/>
</dbReference>
<feature type="signal peptide" evidence="2">
    <location>
        <begin position="1"/>
        <end position="19"/>
    </location>
</feature>
<organism evidence="3 4">
    <name type="scientific">Neocallimastix californiae</name>
    <dbReference type="NCBI Taxonomy" id="1754190"/>
    <lineage>
        <taxon>Eukaryota</taxon>
        <taxon>Fungi</taxon>
        <taxon>Fungi incertae sedis</taxon>
        <taxon>Chytridiomycota</taxon>
        <taxon>Chytridiomycota incertae sedis</taxon>
        <taxon>Neocallimastigomycetes</taxon>
        <taxon>Neocallimastigales</taxon>
        <taxon>Neocallimastigaceae</taxon>
        <taxon>Neocallimastix</taxon>
    </lineage>
</organism>
<comment type="caution">
    <text evidence="3">The sequence shown here is derived from an EMBL/GenBank/DDBJ whole genome shotgun (WGS) entry which is preliminary data.</text>
</comment>
<evidence type="ECO:0000256" key="1">
    <source>
        <dbReference type="SAM" id="MobiDB-lite"/>
    </source>
</evidence>
<name>A0A1Y2FAT4_9FUNG</name>
<reference evidence="3 4" key="1">
    <citation type="submission" date="2016-08" db="EMBL/GenBank/DDBJ databases">
        <title>A Parts List for Fungal Cellulosomes Revealed by Comparative Genomics.</title>
        <authorList>
            <consortium name="DOE Joint Genome Institute"/>
            <person name="Haitjema C.H."/>
            <person name="Gilmore S.P."/>
            <person name="Henske J.K."/>
            <person name="Solomon K.V."/>
            <person name="De Groot R."/>
            <person name="Kuo A."/>
            <person name="Mondo S.J."/>
            <person name="Salamov A.A."/>
            <person name="Labutti K."/>
            <person name="Zhao Z."/>
            <person name="Chiniquy J."/>
            <person name="Barry K."/>
            <person name="Brewer H.M."/>
            <person name="Purvine S.O."/>
            <person name="Wright A.T."/>
            <person name="Boxma B."/>
            <person name="Van Alen T."/>
            <person name="Hackstein J.H."/>
            <person name="Baker S.E."/>
            <person name="Grigoriev I.V."/>
            <person name="O'Malley M.A."/>
        </authorList>
    </citation>
    <scope>NUCLEOTIDE SEQUENCE [LARGE SCALE GENOMIC DNA]</scope>
    <source>
        <strain evidence="3 4">G1</strain>
    </source>
</reference>
<evidence type="ECO:0000313" key="4">
    <source>
        <dbReference type="Proteomes" id="UP000193920"/>
    </source>
</evidence>
<evidence type="ECO:0000256" key="2">
    <source>
        <dbReference type="SAM" id="SignalP"/>
    </source>
</evidence>
<evidence type="ECO:0008006" key="5">
    <source>
        <dbReference type="Google" id="ProtNLM"/>
    </source>
</evidence>
<sequence length="168" mass="18073">MKFVTALLFAAAAIVGINAKCVEEANEEFFLLPATTKANAEERCIASGGVLAEINDANQNNAASAVAACTEAEDGSVDVWIKSWNTDTYNNVGILMNVNKESKGFTIHQYFENLQKRDEIFEIEEESEVAPAPTATDAPEPTATDAPEETEFVDDGAGSKYEVLCQVA</sequence>